<accession>A0A0B3RU43</accession>
<protein>
    <submittedName>
        <fullName evidence="1">Uncharacterized protein</fullName>
    </submittedName>
</protein>
<gene>
    <name evidence="1" type="ORF">OA50_05136</name>
</gene>
<reference evidence="1 2" key="1">
    <citation type="submission" date="2014-10" db="EMBL/GenBank/DDBJ databases">
        <title>Genome sequence of Ponticoccus sp. strain UMTAT08 isolated from clonal culture of toxic dinoflagellate Alexandrium tamiyavanichii.</title>
        <authorList>
            <person name="Gan H.Y."/>
            <person name="Muhd D.-D."/>
            <person name="Mohd Noor M.E."/>
            <person name="Yeong Y.S."/>
            <person name="Usup G."/>
        </authorList>
    </citation>
    <scope>NUCLEOTIDE SEQUENCE [LARGE SCALE GENOMIC DNA]</scope>
    <source>
        <strain evidence="1 2">UMTAT08</strain>
    </source>
</reference>
<evidence type="ECO:0000313" key="1">
    <source>
        <dbReference type="EMBL" id="KHQ50288.1"/>
    </source>
</evidence>
<dbReference type="Proteomes" id="UP000030960">
    <property type="component" value="Unassembled WGS sequence"/>
</dbReference>
<dbReference type="RefSeq" id="WP_043146377.1">
    <property type="nucleotide sequence ID" value="NZ_JSUQ01000028.1"/>
</dbReference>
<comment type="caution">
    <text evidence="1">The sequence shown here is derived from an EMBL/GenBank/DDBJ whole genome shotgun (WGS) entry which is preliminary data.</text>
</comment>
<sequence>MCITPKVPEIKAAPQIIASPRSGEAVEAGAMEARLRRARASAASRIITSPVGIPAGGGTAQLGAPA</sequence>
<keyword evidence="2" id="KW-1185">Reference proteome</keyword>
<dbReference type="AlphaFoldDB" id="A0A0B3RU43"/>
<name>A0A0B3RU43_9RHOB</name>
<dbReference type="STRING" id="561184.SAMN05216376_111132"/>
<organism evidence="1 2">
    <name type="scientific">Mameliella alba</name>
    <dbReference type="NCBI Taxonomy" id="561184"/>
    <lineage>
        <taxon>Bacteria</taxon>
        <taxon>Pseudomonadati</taxon>
        <taxon>Pseudomonadota</taxon>
        <taxon>Alphaproteobacteria</taxon>
        <taxon>Rhodobacterales</taxon>
        <taxon>Roseobacteraceae</taxon>
        <taxon>Mameliella</taxon>
    </lineage>
</organism>
<dbReference type="EMBL" id="JSUQ01000028">
    <property type="protein sequence ID" value="KHQ50288.1"/>
    <property type="molecule type" value="Genomic_DNA"/>
</dbReference>
<evidence type="ECO:0000313" key="2">
    <source>
        <dbReference type="Proteomes" id="UP000030960"/>
    </source>
</evidence>
<proteinExistence type="predicted"/>